<dbReference type="KEGG" id="bmx:BMS_0794"/>
<feature type="transmembrane region" description="Helical" evidence="1">
    <location>
        <begin position="45"/>
        <end position="66"/>
    </location>
</feature>
<keyword evidence="1" id="KW-0812">Transmembrane</keyword>
<organism evidence="2 3">
    <name type="scientific">Halobacteriovorax marinus (strain ATCC BAA-682 / DSM 15412 / SJ)</name>
    <name type="common">Bacteriovorax marinus</name>
    <dbReference type="NCBI Taxonomy" id="862908"/>
    <lineage>
        <taxon>Bacteria</taxon>
        <taxon>Pseudomonadati</taxon>
        <taxon>Bdellovibrionota</taxon>
        <taxon>Bacteriovoracia</taxon>
        <taxon>Bacteriovoracales</taxon>
        <taxon>Halobacteriovoraceae</taxon>
        <taxon>Halobacteriovorax</taxon>
    </lineage>
</organism>
<dbReference type="RefSeq" id="WP_014243479.1">
    <property type="nucleotide sequence ID" value="NC_016620.1"/>
</dbReference>
<dbReference type="Proteomes" id="UP000008963">
    <property type="component" value="Chromosome"/>
</dbReference>
<dbReference type="EMBL" id="FQ312005">
    <property type="protein sequence ID" value="CBW25694.1"/>
    <property type="molecule type" value="Genomic_DNA"/>
</dbReference>
<sequence>MSNFEVWAHVQQQQMRFFYSLTALSFTILGLSVQFSPKYGNVCPYLLVISWFVLLKSGLVGGWRLLMIPNLHRLDMESQDSRKFIKDVEKAESWPGPVIGTPPSRESVQQAKDNIEKADSYKEKQEKKVSWTYYIQVYGFVLGVFLNLIFVTVNYLD</sequence>
<dbReference type="PATRIC" id="fig|862908.3.peg.758"/>
<evidence type="ECO:0000313" key="3">
    <source>
        <dbReference type="Proteomes" id="UP000008963"/>
    </source>
</evidence>
<keyword evidence="1" id="KW-1133">Transmembrane helix</keyword>
<dbReference type="HOGENOM" id="CLU_1675465_0_0_7"/>
<reference evidence="3" key="1">
    <citation type="journal article" date="2013" name="ISME J.">
        <title>A small predatory core genome in the divergent marine Bacteriovorax marinus SJ and the terrestrial Bdellovibrio bacteriovorus.</title>
        <authorList>
            <person name="Crossman L.C."/>
            <person name="Chen H."/>
            <person name="Cerdeno-Tarraga A.M."/>
            <person name="Brooks K."/>
            <person name="Quail M.A."/>
            <person name="Pineiro S.A."/>
            <person name="Hobley L."/>
            <person name="Sockett R.E."/>
            <person name="Bentley S.D."/>
            <person name="Parkhill J."/>
            <person name="Williams H.N."/>
            <person name="Stine O.C."/>
        </authorList>
    </citation>
    <scope>NUCLEOTIDE SEQUENCE [LARGE SCALE GENOMIC DNA]</scope>
    <source>
        <strain evidence="3">ATCC BAA-682 / DSM 15412 / SJ</strain>
    </source>
</reference>
<protein>
    <submittedName>
        <fullName evidence="2">Membrane protein</fullName>
    </submittedName>
</protein>
<keyword evidence="3" id="KW-1185">Reference proteome</keyword>
<evidence type="ECO:0000313" key="2">
    <source>
        <dbReference type="EMBL" id="CBW25694.1"/>
    </source>
</evidence>
<gene>
    <name evidence="2" type="ordered locus">BMS_0794</name>
</gene>
<proteinExistence type="predicted"/>
<keyword evidence="1" id="KW-0472">Membrane</keyword>
<dbReference type="AlphaFoldDB" id="E1X5X7"/>
<dbReference type="STRING" id="862908.BMS_0794"/>
<name>E1X5X7_HALMS</name>
<feature type="transmembrane region" description="Helical" evidence="1">
    <location>
        <begin position="17"/>
        <end position="33"/>
    </location>
</feature>
<evidence type="ECO:0000256" key="1">
    <source>
        <dbReference type="SAM" id="Phobius"/>
    </source>
</evidence>
<accession>E1X5X7</accession>
<feature type="transmembrane region" description="Helical" evidence="1">
    <location>
        <begin position="131"/>
        <end position="156"/>
    </location>
</feature>